<comment type="similarity">
    <text evidence="4">Belongs to the arginase family.</text>
</comment>
<keyword evidence="1" id="KW-0479">Metal-binding</keyword>
<dbReference type="InterPro" id="IPR006035">
    <property type="entry name" value="Ureohydrolase"/>
</dbReference>
<keyword evidence="3" id="KW-0464">Manganese</keyword>
<keyword evidence="2 5" id="KW-0378">Hydrolase</keyword>
<dbReference type="PANTHER" id="PTHR43782:SF3">
    <property type="entry name" value="ARGINASE"/>
    <property type="match status" value="1"/>
</dbReference>
<dbReference type="EC" id="3.5.3.1" evidence="5"/>
<evidence type="ECO:0000313" key="6">
    <source>
        <dbReference type="Proteomes" id="UP000266178"/>
    </source>
</evidence>
<dbReference type="GO" id="GO:0030145">
    <property type="term" value="F:manganese ion binding"/>
    <property type="evidence" value="ECO:0007669"/>
    <property type="project" value="TreeGrafter"/>
</dbReference>
<dbReference type="Pfam" id="PF00491">
    <property type="entry name" value="Arginase"/>
    <property type="match status" value="1"/>
</dbReference>
<protein>
    <submittedName>
        <fullName evidence="5">Arginase</fullName>
        <ecNumber evidence="5">3.5.3.1</ecNumber>
    </submittedName>
</protein>
<dbReference type="InterPro" id="IPR023696">
    <property type="entry name" value="Ureohydrolase_dom_sf"/>
</dbReference>
<keyword evidence="6" id="KW-1185">Reference proteome</keyword>
<evidence type="ECO:0000256" key="4">
    <source>
        <dbReference type="PROSITE-ProRule" id="PRU00742"/>
    </source>
</evidence>
<evidence type="ECO:0000256" key="2">
    <source>
        <dbReference type="ARBA" id="ARBA00022801"/>
    </source>
</evidence>
<comment type="caution">
    <text evidence="5">The sequence shown here is derived from an EMBL/GenBank/DDBJ whole genome shotgun (WGS) entry which is preliminary data.</text>
</comment>
<name>A0A399F5Q3_9DEIN</name>
<dbReference type="Gene3D" id="3.40.800.10">
    <property type="entry name" value="Ureohydrolase domain"/>
    <property type="match status" value="1"/>
</dbReference>
<evidence type="ECO:0000256" key="3">
    <source>
        <dbReference type="ARBA" id="ARBA00023211"/>
    </source>
</evidence>
<dbReference type="PANTHER" id="PTHR43782">
    <property type="entry name" value="ARGINASE"/>
    <property type="match status" value="1"/>
</dbReference>
<evidence type="ECO:0000256" key="1">
    <source>
        <dbReference type="ARBA" id="ARBA00022723"/>
    </source>
</evidence>
<dbReference type="Proteomes" id="UP000266178">
    <property type="component" value="Unassembled WGS sequence"/>
</dbReference>
<dbReference type="PROSITE" id="PS51409">
    <property type="entry name" value="ARGINASE_2"/>
    <property type="match status" value="1"/>
</dbReference>
<organism evidence="5 6">
    <name type="scientific">Meiothermus granaticius NBRC 107808</name>
    <dbReference type="NCBI Taxonomy" id="1227551"/>
    <lineage>
        <taxon>Bacteria</taxon>
        <taxon>Thermotogati</taxon>
        <taxon>Deinococcota</taxon>
        <taxon>Deinococci</taxon>
        <taxon>Thermales</taxon>
        <taxon>Thermaceae</taxon>
        <taxon>Meiothermus</taxon>
    </lineage>
</organism>
<dbReference type="EMBL" id="QWLB01000060">
    <property type="protein sequence ID" value="RIH91075.1"/>
    <property type="molecule type" value="Genomic_DNA"/>
</dbReference>
<dbReference type="SUPFAM" id="SSF52768">
    <property type="entry name" value="Arginase/deacetylase"/>
    <property type="match status" value="1"/>
</dbReference>
<reference evidence="5 6" key="1">
    <citation type="submission" date="2018-08" db="EMBL/GenBank/DDBJ databases">
        <title>Meiothermus granaticius genome AF-68 sequencing project.</title>
        <authorList>
            <person name="Da Costa M.S."/>
            <person name="Albuquerque L."/>
            <person name="Raposo P."/>
            <person name="Froufe H.J.C."/>
            <person name="Barroso C.S."/>
            <person name="Egas C."/>
        </authorList>
    </citation>
    <scope>NUCLEOTIDE SEQUENCE [LARGE SCALE GENOMIC DNA]</scope>
    <source>
        <strain evidence="5 6">AF-68</strain>
    </source>
</reference>
<sequence>MREIEIIAAPSNLGLRPLRPGHTPGAWRAPEALRDAGLHTRLNPRLVHSLPRPVYELDAQPGTRIRNGHTIRRFSENLANTVQGVLANGNVPVVIGGDCSVLLGCLLGARRTGRCGLVHVDGHSDFFHPGNYNVTARLGSAAGMDLALATGRGESLLTQWKGVAGALVDDGDVVQIGERDELDSGYAYADIQQTKIRQVPVRHLKKIGILQCCEEVSARFSSRGLTRIWLHVDVDVLDQSVMPAVDSPGSPGLNFDELSALIKGLCQRLPVLGVDVTIYDPDLDPSGIHAKNLVSCLVGGLTDLANGRAMRNDDAISDRDRGDYDQR</sequence>
<gene>
    <name evidence="5" type="primary">rocF_2</name>
    <name evidence="5" type="ORF">Mgrana_03047</name>
</gene>
<dbReference type="GO" id="GO:0005737">
    <property type="term" value="C:cytoplasm"/>
    <property type="evidence" value="ECO:0007669"/>
    <property type="project" value="TreeGrafter"/>
</dbReference>
<dbReference type="PRINTS" id="PR00116">
    <property type="entry name" value="ARGINASE"/>
</dbReference>
<dbReference type="RefSeq" id="WP_186813134.1">
    <property type="nucleotide sequence ID" value="NZ_BJXM01000017.1"/>
</dbReference>
<evidence type="ECO:0000313" key="5">
    <source>
        <dbReference type="EMBL" id="RIH91075.1"/>
    </source>
</evidence>
<accession>A0A399F5Q3</accession>
<proteinExistence type="inferred from homology"/>
<dbReference type="AlphaFoldDB" id="A0A399F5Q3"/>
<dbReference type="GO" id="GO:0004053">
    <property type="term" value="F:arginase activity"/>
    <property type="evidence" value="ECO:0007669"/>
    <property type="project" value="UniProtKB-EC"/>
</dbReference>